<feature type="compositionally biased region" description="Basic and acidic residues" evidence="1">
    <location>
        <begin position="71"/>
        <end position="84"/>
    </location>
</feature>
<sequence>MVIADGRPAKANWKEHRDDNQADVFRWRTINNRLEKQTSLRNSGRSSPRDLTVVRKCRRTDLEARLGCGRHSSEKTEKEEEKQVKTHSRTHSKSETGYLGEENTPCLTPRLSAFLIIIAKYTSVEPTQVNKYPNPPSTIFL</sequence>
<evidence type="ECO:0000313" key="3">
    <source>
        <dbReference type="Proteomes" id="UP000316079"/>
    </source>
</evidence>
<accession>A0A553MQK5</accession>
<reference evidence="2 3" key="1">
    <citation type="journal article" date="2019" name="Sci. Data">
        <title>Hybrid genome assembly and annotation of Danionella translucida.</title>
        <authorList>
            <person name="Kadobianskyi M."/>
            <person name="Schulze L."/>
            <person name="Schuelke M."/>
            <person name="Judkewitz B."/>
        </authorList>
    </citation>
    <scope>NUCLEOTIDE SEQUENCE [LARGE SCALE GENOMIC DNA]</scope>
    <source>
        <strain evidence="2 3">Bolton</strain>
    </source>
</reference>
<feature type="region of interest" description="Disordered" evidence="1">
    <location>
        <begin position="65"/>
        <end position="105"/>
    </location>
</feature>
<dbReference type="Proteomes" id="UP000316079">
    <property type="component" value="Unassembled WGS sequence"/>
</dbReference>
<gene>
    <name evidence="2" type="ORF">DNTS_004891</name>
</gene>
<evidence type="ECO:0000256" key="1">
    <source>
        <dbReference type="SAM" id="MobiDB-lite"/>
    </source>
</evidence>
<dbReference type="EMBL" id="SRMA01027323">
    <property type="protein sequence ID" value="TRY55467.1"/>
    <property type="molecule type" value="Genomic_DNA"/>
</dbReference>
<keyword evidence="3" id="KW-1185">Reference proteome</keyword>
<protein>
    <submittedName>
        <fullName evidence="2">Uncharacterized protein</fullName>
    </submittedName>
</protein>
<organism evidence="2 3">
    <name type="scientific">Danionella cerebrum</name>
    <dbReference type="NCBI Taxonomy" id="2873325"/>
    <lineage>
        <taxon>Eukaryota</taxon>
        <taxon>Metazoa</taxon>
        <taxon>Chordata</taxon>
        <taxon>Craniata</taxon>
        <taxon>Vertebrata</taxon>
        <taxon>Euteleostomi</taxon>
        <taxon>Actinopterygii</taxon>
        <taxon>Neopterygii</taxon>
        <taxon>Teleostei</taxon>
        <taxon>Ostariophysi</taxon>
        <taxon>Cypriniformes</taxon>
        <taxon>Danionidae</taxon>
        <taxon>Danioninae</taxon>
        <taxon>Danionella</taxon>
    </lineage>
</organism>
<evidence type="ECO:0000313" key="2">
    <source>
        <dbReference type="EMBL" id="TRY55467.1"/>
    </source>
</evidence>
<name>A0A553MQK5_9TELE</name>
<dbReference type="AlphaFoldDB" id="A0A553MQK5"/>
<proteinExistence type="predicted"/>
<comment type="caution">
    <text evidence="2">The sequence shown here is derived from an EMBL/GenBank/DDBJ whole genome shotgun (WGS) entry which is preliminary data.</text>
</comment>